<evidence type="ECO:0000313" key="3">
    <source>
        <dbReference type="EMBL" id="KAI5443089.1"/>
    </source>
</evidence>
<keyword evidence="4" id="KW-1185">Reference proteome</keyword>
<feature type="domain" description="PAZ" evidence="2">
    <location>
        <begin position="305"/>
        <end position="360"/>
    </location>
</feature>
<dbReference type="GO" id="GO:0003723">
    <property type="term" value="F:RNA binding"/>
    <property type="evidence" value="ECO:0007669"/>
    <property type="project" value="InterPro"/>
</dbReference>
<dbReference type="SMART" id="SM01163">
    <property type="entry name" value="DUF1785"/>
    <property type="match status" value="1"/>
</dbReference>
<dbReference type="InterPro" id="IPR003100">
    <property type="entry name" value="PAZ_dom"/>
</dbReference>
<name>A0A9D5GVY2_PEA</name>
<reference evidence="3 4" key="1">
    <citation type="journal article" date="2022" name="Nat. Genet.">
        <title>Improved pea reference genome and pan-genome highlight genomic features and evolutionary characteristics.</title>
        <authorList>
            <person name="Yang T."/>
            <person name="Liu R."/>
            <person name="Luo Y."/>
            <person name="Hu S."/>
            <person name="Wang D."/>
            <person name="Wang C."/>
            <person name="Pandey M.K."/>
            <person name="Ge S."/>
            <person name="Xu Q."/>
            <person name="Li N."/>
            <person name="Li G."/>
            <person name="Huang Y."/>
            <person name="Saxena R.K."/>
            <person name="Ji Y."/>
            <person name="Li M."/>
            <person name="Yan X."/>
            <person name="He Y."/>
            <person name="Liu Y."/>
            <person name="Wang X."/>
            <person name="Xiang C."/>
            <person name="Varshney R.K."/>
            <person name="Ding H."/>
            <person name="Gao S."/>
            <person name="Zong X."/>
        </authorList>
    </citation>
    <scope>NUCLEOTIDE SEQUENCE [LARGE SCALE GENOMIC DNA]</scope>
    <source>
        <strain evidence="3 4">cv. Zhongwan 6</strain>
    </source>
</reference>
<dbReference type="PROSITE" id="PS50821">
    <property type="entry name" value="PAZ"/>
    <property type="match status" value="1"/>
</dbReference>
<accession>A0A9D5GVY2</accession>
<organism evidence="3 4">
    <name type="scientific">Pisum sativum</name>
    <name type="common">Garden pea</name>
    <name type="synonym">Lathyrus oleraceus</name>
    <dbReference type="NCBI Taxonomy" id="3888"/>
    <lineage>
        <taxon>Eukaryota</taxon>
        <taxon>Viridiplantae</taxon>
        <taxon>Streptophyta</taxon>
        <taxon>Embryophyta</taxon>
        <taxon>Tracheophyta</taxon>
        <taxon>Spermatophyta</taxon>
        <taxon>Magnoliopsida</taxon>
        <taxon>eudicotyledons</taxon>
        <taxon>Gunneridae</taxon>
        <taxon>Pentapetalae</taxon>
        <taxon>rosids</taxon>
        <taxon>fabids</taxon>
        <taxon>Fabales</taxon>
        <taxon>Fabaceae</taxon>
        <taxon>Papilionoideae</taxon>
        <taxon>50 kb inversion clade</taxon>
        <taxon>NPAAA clade</taxon>
        <taxon>Hologalegina</taxon>
        <taxon>IRL clade</taxon>
        <taxon>Fabeae</taxon>
        <taxon>Lathyrus</taxon>
    </lineage>
</organism>
<dbReference type="Gene3D" id="2.170.260.10">
    <property type="entry name" value="paz domain"/>
    <property type="match status" value="1"/>
</dbReference>
<dbReference type="InterPro" id="IPR014811">
    <property type="entry name" value="ArgoL1"/>
</dbReference>
<dbReference type="PANTHER" id="PTHR22891">
    <property type="entry name" value="EUKARYOTIC TRANSLATION INITIATION FACTOR 2C"/>
    <property type="match status" value="1"/>
</dbReference>
<dbReference type="EMBL" id="JAMSHJ010000001">
    <property type="protein sequence ID" value="KAI5443089.1"/>
    <property type="molecule type" value="Genomic_DNA"/>
</dbReference>
<dbReference type="InterPro" id="IPR036085">
    <property type="entry name" value="PAZ_dom_sf"/>
</dbReference>
<evidence type="ECO:0000256" key="1">
    <source>
        <dbReference type="SAM" id="MobiDB-lite"/>
    </source>
</evidence>
<dbReference type="Pfam" id="PF16486">
    <property type="entry name" value="ArgoN"/>
    <property type="match status" value="1"/>
</dbReference>
<evidence type="ECO:0000313" key="4">
    <source>
        <dbReference type="Proteomes" id="UP001058974"/>
    </source>
</evidence>
<sequence>MLRGRGSRGGRTAGSSSLVHPPPPSYASAPVTVPPSVAAPIVPPSIAASVASSSSAPNLPSPATVSIETLSAEVKQKATLQSAPSSQKAIRFPNRPDYGRLGRKIQVRANHFQLQVADRDLHHYDVKITSKKVCRDIINQLVKMYRESQLDNRIPAYDGRKSLFTAGPLPFTSKVFVVVLTDDNRGSSSDSDRKKREREFKVTIKFASKTDLYNLTQFLRRMQLDCPYETIQALDVALRATPSENYIVAGRSFFSLSLGQPGPLGGGTEYYRGFYQSIRPTQIGLTLNIDVSSRAFYEPILVTDFVSKHFKLNFSRPLSDQDRVKIKKALRGVKVKLSHSGKIRSCKVTGVSREPLRDLT</sequence>
<comment type="caution">
    <text evidence="3">The sequence shown here is derived from an EMBL/GenBank/DDBJ whole genome shotgun (WGS) entry which is preliminary data.</text>
</comment>
<dbReference type="SUPFAM" id="SSF101690">
    <property type="entry name" value="PAZ domain"/>
    <property type="match status" value="1"/>
</dbReference>
<gene>
    <name evidence="3" type="ORF">KIW84_011936</name>
</gene>
<proteinExistence type="predicted"/>
<dbReference type="AlphaFoldDB" id="A0A9D5GVY2"/>
<evidence type="ECO:0000259" key="2">
    <source>
        <dbReference type="PROSITE" id="PS50821"/>
    </source>
</evidence>
<dbReference type="Pfam" id="PF08699">
    <property type="entry name" value="ArgoL1"/>
    <property type="match status" value="1"/>
</dbReference>
<dbReference type="InterPro" id="IPR032474">
    <property type="entry name" value="Argonaute_N"/>
</dbReference>
<dbReference type="Gramene" id="Psat01G0193600-T1">
    <property type="protein sequence ID" value="KAI5443089.1"/>
    <property type="gene ID" value="KIW84_011936"/>
</dbReference>
<feature type="region of interest" description="Disordered" evidence="1">
    <location>
        <begin position="1"/>
        <end position="34"/>
    </location>
</feature>
<protein>
    <recommendedName>
        <fullName evidence="2">PAZ domain-containing protein</fullName>
    </recommendedName>
</protein>
<dbReference type="Proteomes" id="UP001058974">
    <property type="component" value="Chromosome 1"/>
</dbReference>